<organism evidence="2 3">
    <name type="scientific">Nepenthes gracilis</name>
    <name type="common">Slender pitcher plant</name>
    <dbReference type="NCBI Taxonomy" id="150966"/>
    <lineage>
        <taxon>Eukaryota</taxon>
        <taxon>Viridiplantae</taxon>
        <taxon>Streptophyta</taxon>
        <taxon>Embryophyta</taxon>
        <taxon>Tracheophyta</taxon>
        <taxon>Spermatophyta</taxon>
        <taxon>Magnoliopsida</taxon>
        <taxon>eudicotyledons</taxon>
        <taxon>Gunneridae</taxon>
        <taxon>Pentapetalae</taxon>
        <taxon>Caryophyllales</taxon>
        <taxon>Nepenthaceae</taxon>
        <taxon>Nepenthes</taxon>
    </lineage>
</organism>
<evidence type="ECO:0000313" key="2">
    <source>
        <dbReference type="EMBL" id="GMH27064.1"/>
    </source>
</evidence>
<gene>
    <name evidence="2" type="ORF">Nepgr_028907</name>
</gene>
<name>A0AAD3TDR4_NEPGR</name>
<feature type="region of interest" description="Disordered" evidence="1">
    <location>
        <begin position="165"/>
        <end position="189"/>
    </location>
</feature>
<dbReference type="EMBL" id="BSYO01000032">
    <property type="protein sequence ID" value="GMH27064.1"/>
    <property type="molecule type" value="Genomic_DNA"/>
</dbReference>
<dbReference type="Proteomes" id="UP001279734">
    <property type="component" value="Unassembled WGS sequence"/>
</dbReference>
<protein>
    <submittedName>
        <fullName evidence="2">Uncharacterized protein</fullName>
    </submittedName>
</protein>
<proteinExistence type="predicted"/>
<reference evidence="2" key="1">
    <citation type="submission" date="2023-05" db="EMBL/GenBank/DDBJ databases">
        <title>Nepenthes gracilis genome sequencing.</title>
        <authorList>
            <person name="Fukushima K."/>
        </authorList>
    </citation>
    <scope>NUCLEOTIDE SEQUENCE</scope>
    <source>
        <strain evidence="2">SING2019-196</strain>
    </source>
</reference>
<feature type="compositionally biased region" description="Basic and acidic residues" evidence="1">
    <location>
        <begin position="165"/>
        <end position="176"/>
    </location>
</feature>
<sequence length="355" mass="39522">MLAPLNYAVQEATHESPKNLDPGVNDSIQIDIGIEQRLDPLGEMVSCSYQPDPGSALGKASVDHMTPEFLDDNADEDRSQNVDIRIDDMPLNSCQNKGICTDPVIDAVSSDLVVEYQMDVLQPDVEAIKSMVRDRNDLLWAQFMSEHQKKPTGLLVPGLDSKTMENQEMSRQHPESRATSVESSLEEAQFPSNWDSDSLVNVDKLLMDPITVKSCIGLLSTDGRDSPLEEQESLTQKVDDVLMCGCSHQENIKVERHPVSYADIMKHGINSNAADETARGKPSPGTNIGKLRRNTSEFRKQLATPGAHEMEDSYDGRDTPSNGFRQKPILKKPKKPQKNTILLLILMYRVACWFA</sequence>
<accession>A0AAD3TDR4</accession>
<comment type="caution">
    <text evidence="2">The sequence shown here is derived from an EMBL/GenBank/DDBJ whole genome shotgun (WGS) entry which is preliminary data.</text>
</comment>
<feature type="compositionally biased region" description="Basic and acidic residues" evidence="1">
    <location>
        <begin position="308"/>
        <end position="318"/>
    </location>
</feature>
<evidence type="ECO:0000256" key="1">
    <source>
        <dbReference type="SAM" id="MobiDB-lite"/>
    </source>
</evidence>
<keyword evidence="3" id="KW-1185">Reference proteome</keyword>
<feature type="region of interest" description="Disordered" evidence="1">
    <location>
        <begin position="272"/>
        <end position="332"/>
    </location>
</feature>
<dbReference type="AlphaFoldDB" id="A0AAD3TDR4"/>
<evidence type="ECO:0000313" key="3">
    <source>
        <dbReference type="Proteomes" id="UP001279734"/>
    </source>
</evidence>